<dbReference type="GO" id="GO:1990281">
    <property type="term" value="C:efflux pump complex"/>
    <property type="evidence" value="ECO:0007669"/>
    <property type="project" value="TreeGrafter"/>
</dbReference>
<gene>
    <name evidence="2" type="ORF">C7B77_21730</name>
</gene>
<dbReference type="InterPro" id="IPR014315">
    <property type="entry name" value="ABC_heterocyst_DevB"/>
</dbReference>
<dbReference type="EMBL" id="PVWO01000363">
    <property type="protein sequence ID" value="PSB51298.1"/>
    <property type="molecule type" value="Genomic_DNA"/>
</dbReference>
<accession>A0A2T1G223</accession>
<keyword evidence="1" id="KW-0175">Coiled coil</keyword>
<name>A0A2T1G223_9CYAN</name>
<dbReference type="SUPFAM" id="SSF111369">
    <property type="entry name" value="HlyD-like secretion proteins"/>
    <property type="match status" value="2"/>
</dbReference>
<sequence>MLVKEGDRVQKNQVIAVLQGIDRKQADLRDALTDVKLRQVELGRVTRIDVKKSQVTAQNAVIARLQAQLTSTRKRQEAAIVSAVARLRNAETDYQQRSRLFETEVGLLSARAKLSNAEAEYQRRQKFDRTGDSTLGAKARLSNAQEEYRRNQVLYESGAISNSQLDKALEAVTSAQASVRERQVDTQTQLDKAAEDLASARAALREKEIEVKIQLDKTKADLLAARETLNERQAELEQTIQTLNAEIEQERAKLAELQEVRPSDVILAQAQLEKAKIAVEQKQAALRDSEVRVPVAGQILKINTRIGEQVNTTQGIVELAQTDRMYASVEVPEIDISKIKAGQPAVITSEYNSFKGSLQGVVEQIGLQVGRKQAQEVAGTNPASDKEARIVTVKVRIAPADSLKVAQLTNIQVRVRIPFKP</sequence>
<dbReference type="OrthoDB" id="264111at2"/>
<reference evidence="2 3" key="1">
    <citation type="submission" date="2018-03" db="EMBL/GenBank/DDBJ databases">
        <title>The ancient ancestry and fast evolution of plastids.</title>
        <authorList>
            <person name="Moore K.R."/>
            <person name="Magnabosco C."/>
            <person name="Momper L."/>
            <person name="Gold D.A."/>
            <person name="Bosak T."/>
            <person name="Fournier G.P."/>
        </authorList>
    </citation>
    <scope>NUCLEOTIDE SEQUENCE [LARGE SCALE GENOMIC DNA]</scope>
    <source>
        <strain evidence="2 3">CCALA 037</strain>
    </source>
</reference>
<protein>
    <submittedName>
        <fullName evidence="2">HlyD family secretion protein</fullName>
    </submittedName>
</protein>
<dbReference type="Gene3D" id="1.10.287.470">
    <property type="entry name" value="Helix hairpin bin"/>
    <property type="match status" value="1"/>
</dbReference>
<proteinExistence type="predicted"/>
<dbReference type="NCBIfam" id="TIGR02971">
    <property type="entry name" value="heterocyst_DevB"/>
    <property type="match status" value="1"/>
</dbReference>
<dbReference type="Gene3D" id="2.40.30.170">
    <property type="match status" value="1"/>
</dbReference>
<comment type="caution">
    <text evidence="2">The sequence shown here is derived from an EMBL/GenBank/DDBJ whole genome shotgun (WGS) entry which is preliminary data.</text>
</comment>
<evidence type="ECO:0000256" key="1">
    <source>
        <dbReference type="SAM" id="Coils"/>
    </source>
</evidence>
<dbReference type="Proteomes" id="UP000238937">
    <property type="component" value="Unassembled WGS sequence"/>
</dbReference>
<evidence type="ECO:0000313" key="2">
    <source>
        <dbReference type="EMBL" id="PSB51298.1"/>
    </source>
</evidence>
<feature type="coiled-coil region" evidence="1">
    <location>
        <begin position="190"/>
        <end position="292"/>
    </location>
</feature>
<dbReference type="GO" id="GO:0015562">
    <property type="term" value="F:efflux transmembrane transporter activity"/>
    <property type="evidence" value="ECO:0007669"/>
    <property type="project" value="TreeGrafter"/>
</dbReference>
<evidence type="ECO:0000313" key="3">
    <source>
        <dbReference type="Proteomes" id="UP000238937"/>
    </source>
</evidence>
<organism evidence="2 3">
    <name type="scientific">Chamaesiphon polymorphus CCALA 037</name>
    <dbReference type="NCBI Taxonomy" id="2107692"/>
    <lineage>
        <taxon>Bacteria</taxon>
        <taxon>Bacillati</taxon>
        <taxon>Cyanobacteriota</taxon>
        <taxon>Cyanophyceae</taxon>
        <taxon>Gomontiellales</taxon>
        <taxon>Chamaesiphonaceae</taxon>
        <taxon>Chamaesiphon</taxon>
    </lineage>
</organism>
<dbReference type="PANTHER" id="PTHR30469">
    <property type="entry name" value="MULTIDRUG RESISTANCE PROTEIN MDTA"/>
    <property type="match status" value="1"/>
</dbReference>
<dbReference type="PANTHER" id="PTHR30469:SF15">
    <property type="entry name" value="HLYD FAMILY OF SECRETION PROTEINS"/>
    <property type="match status" value="1"/>
</dbReference>
<keyword evidence="3" id="KW-1185">Reference proteome</keyword>
<dbReference type="AlphaFoldDB" id="A0A2T1G223"/>